<evidence type="ECO:0000313" key="1">
    <source>
        <dbReference type="EMBL" id="MCF1715277.1"/>
    </source>
</evidence>
<accession>A0ABS9BI66</accession>
<dbReference type="SUPFAM" id="SSF49464">
    <property type="entry name" value="Carboxypeptidase regulatory domain-like"/>
    <property type="match status" value="1"/>
</dbReference>
<protein>
    <submittedName>
        <fullName evidence="1">Carboxypeptidase-like regulatory domain-containing protein</fullName>
    </submittedName>
</protein>
<dbReference type="RefSeq" id="WP_234866233.1">
    <property type="nucleotide sequence ID" value="NZ_JAKEVY010000003.1"/>
</dbReference>
<sequence>MYNKFAAQLFIACLLITANISCTEKETEEPGSTSGKLTGVVKKSDGTPLNNVTIIVDNSILFNSNINTKTNAEGRYAVDVPIGSWFAFAQHKVRYNNLEYTIYLKPDKEQGFGREGGVRNFTWVLTGTMPEPLSGTFGGLVTFDNFPGEFVENEREILWKFEPVGNLIDGSTGPTITTKSPDSDTVKDLPIGRYRVSATYEGQPLKLRRWNTDEPFVNSYVFDFQPVIDAQCHNCFKLEYRK</sequence>
<dbReference type="EMBL" id="JAKEVY010000003">
    <property type="protein sequence ID" value="MCF1715277.1"/>
    <property type="molecule type" value="Genomic_DNA"/>
</dbReference>
<dbReference type="Gene3D" id="2.60.40.1120">
    <property type="entry name" value="Carboxypeptidase-like, regulatory domain"/>
    <property type="match status" value="1"/>
</dbReference>
<dbReference type="InterPro" id="IPR008969">
    <property type="entry name" value="CarboxyPept-like_regulatory"/>
</dbReference>
<proteinExistence type="predicted"/>
<gene>
    <name evidence="1" type="ORF">L0U88_11625</name>
</gene>
<evidence type="ECO:0000313" key="2">
    <source>
        <dbReference type="Proteomes" id="UP001200145"/>
    </source>
</evidence>
<comment type="caution">
    <text evidence="1">The sequence shown here is derived from an EMBL/GenBank/DDBJ whole genome shotgun (WGS) entry which is preliminary data.</text>
</comment>
<organism evidence="1 2">
    <name type="scientific">Flavihumibacter fluminis</name>
    <dbReference type="NCBI Taxonomy" id="2909236"/>
    <lineage>
        <taxon>Bacteria</taxon>
        <taxon>Pseudomonadati</taxon>
        <taxon>Bacteroidota</taxon>
        <taxon>Chitinophagia</taxon>
        <taxon>Chitinophagales</taxon>
        <taxon>Chitinophagaceae</taxon>
        <taxon>Flavihumibacter</taxon>
    </lineage>
</organism>
<keyword evidence="2" id="KW-1185">Reference proteome</keyword>
<dbReference type="Proteomes" id="UP001200145">
    <property type="component" value="Unassembled WGS sequence"/>
</dbReference>
<reference evidence="1 2" key="1">
    <citation type="submission" date="2022-01" db="EMBL/GenBank/DDBJ databases">
        <title>Flavihumibacter sp. nov., isolated from sediment of a river.</title>
        <authorList>
            <person name="Liu H."/>
        </authorList>
    </citation>
    <scope>NUCLEOTIDE SEQUENCE [LARGE SCALE GENOMIC DNA]</scope>
    <source>
        <strain evidence="1 2">RY-1</strain>
    </source>
</reference>
<name>A0ABS9BI66_9BACT</name>